<dbReference type="InterPro" id="IPR017937">
    <property type="entry name" value="Thioredoxin_CS"/>
</dbReference>
<dbReference type="NCBIfam" id="TIGR01126">
    <property type="entry name" value="pdi_dom"/>
    <property type="match status" value="1"/>
</dbReference>
<evidence type="ECO:0000256" key="7">
    <source>
        <dbReference type="ARBA" id="ARBA00022824"/>
    </source>
</evidence>
<evidence type="ECO:0000256" key="11">
    <source>
        <dbReference type="RuleBase" id="RU004208"/>
    </source>
</evidence>
<gene>
    <name evidence="14" type="ORF">L596_024471</name>
</gene>
<dbReference type="InterPro" id="IPR036249">
    <property type="entry name" value="Thioredoxin-like_sf"/>
</dbReference>
<proteinExistence type="inferred from homology"/>
<dbReference type="PROSITE" id="PS00194">
    <property type="entry name" value="THIOREDOXIN_1"/>
    <property type="match status" value="1"/>
</dbReference>
<accession>A0A4U5MGV1</accession>
<evidence type="ECO:0000256" key="1">
    <source>
        <dbReference type="ARBA" id="ARBA00001182"/>
    </source>
</evidence>
<dbReference type="GO" id="GO:0003756">
    <property type="term" value="F:protein disulfide isomerase activity"/>
    <property type="evidence" value="ECO:0007669"/>
    <property type="project" value="UniProtKB-EC"/>
</dbReference>
<dbReference type="PRINTS" id="PR00421">
    <property type="entry name" value="THIOREDOXIN"/>
</dbReference>
<dbReference type="OrthoDB" id="5874805at2759"/>
<sequence length="139" mass="15516">MLLKGAFLLICLLAICRAEEELNYELDEGVVVLTDKNFDDFLKKNPTILVEFYAPWCGHCKNLAPEYAKAAERLSVPMAKVDATVETELGTRFGIQGYPTLKFWHNSENPIEYDGGRDADGQPAEVVAMFGLGCLMSHR</sequence>
<keyword evidence="7" id="KW-0256">Endoplasmic reticulum</keyword>
<keyword evidence="9" id="KW-0413">Isomerase</keyword>
<protein>
    <recommendedName>
        <fullName evidence="4">protein disulfide-isomerase</fullName>
        <ecNumber evidence="4">5.3.4.1</ecNumber>
    </recommendedName>
</protein>
<comment type="similarity">
    <text evidence="3 11">Belongs to the protein disulfide isomerase family.</text>
</comment>
<comment type="catalytic activity">
    <reaction evidence="1">
        <text>Catalyzes the rearrangement of -S-S- bonds in proteins.</text>
        <dbReference type="EC" id="5.3.4.1"/>
    </reaction>
</comment>
<comment type="subcellular location">
    <subcellularLocation>
        <location evidence="2">Endoplasmic reticulum lumen</location>
    </subcellularLocation>
</comment>
<keyword evidence="10" id="KW-0676">Redox-active center</keyword>
<dbReference type="Proteomes" id="UP000298663">
    <property type="component" value="Unassembled WGS sequence"/>
</dbReference>
<evidence type="ECO:0000256" key="6">
    <source>
        <dbReference type="ARBA" id="ARBA00022737"/>
    </source>
</evidence>
<feature type="chain" id="PRO_5020383951" description="protein disulfide-isomerase" evidence="12">
    <location>
        <begin position="19"/>
        <end position="139"/>
    </location>
</feature>
<reference evidence="14 15" key="2">
    <citation type="journal article" date="2019" name="G3 (Bethesda)">
        <title>Hybrid Assembly of the Genome of the Entomopathogenic Nematode Steinernema carpocapsae Identifies the X-Chromosome.</title>
        <authorList>
            <person name="Serra L."/>
            <person name="Macchietto M."/>
            <person name="Macias-Munoz A."/>
            <person name="McGill C.J."/>
            <person name="Rodriguez I.M."/>
            <person name="Rodriguez B."/>
            <person name="Murad R."/>
            <person name="Mortazavi A."/>
        </authorList>
    </citation>
    <scope>NUCLEOTIDE SEQUENCE [LARGE SCALE GENOMIC DNA]</scope>
    <source>
        <strain evidence="14 15">ALL</strain>
    </source>
</reference>
<dbReference type="InterPro" id="IPR005788">
    <property type="entry name" value="PDI_thioredoxin-like_dom"/>
</dbReference>
<evidence type="ECO:0000259" key="13">
    <source>
        <dbReference type="PROSITE" id="PS51352"/>
    </source>
</evidence>
<organism evidence="14 15">
    <name type="scientific">Steinernema carpocapsae</name>
    <name type="common">Entomopathogenic nematode</name>
    <dbReference type="NCBI Taxonomy" id="34508"/>
    <lineage>
        <taxon>Eukaryota</taxon>
        <taxon>Metazoa</taxon>
        <taxon>Ecdysozoa</taxon>
        <taxon>Nematoda</taxon>
        <taxon>Chromadorea</taxon>
        <taxon>Rhabditida</taxon>
        <taxon>Tylenchina</taxon>
        <taxon>Panagrolaimomorpha</taxon>
        <taxon>Strongyloidoidea</taxon>
        <taxon>Steinernematidae</taxon>
        <taxon>Steinernema</taxon>
    </lineage>
</organism>
<keyword evidence="8" id="KW-1015">Disulfide bond</keyword>
<dbReference type="CDD" id="cd02961">
    <property type="entry name" value="PDI_a_family"/>
    <property type="match status" value="1"/>
</dbReference>
<evidence type="ECO:0000256" key="2">
    <source>
        <dbReference type="ARBA" id="ARBA00004319"/>
    </source>
</evidence>
<dbReference type="SUPFAM" id="SSF52833">
    <property type="entry name" value="Thioredoxin-like"/>
    <property type="match status" value="1"/>
</dbReference>
<dbReference type="PROSITE" id="PS51352">
    <property type="entry name" value="THIOREDOXIN_2"/>
    <property type="match status" value="1"/>
</dbReference>
<keyword evidence="15" id="KW-1185">Reference proteome</keyword>
<keyword evidence="6" id="KW-0677">Repeat</keyword>
<evidence type="ECO:0000256" key="4">
    <source>
        <dbReference type="ARBA" id="ARBA00012723"/>
    </source>
</evidence>
<evidence type="ECO:0000313" key="14">
    <source>
        <dbReference type="EMBL" id="TKR68494.1"/>
    </source>
</evidence>
<dbReference type="PANTHER" id="PTHR18929">
    <property type="entry name" value="PROTEIN DISULFIDE ISOMERASE"/>
    <property type="match status" value="1"/>
</dbReference>
<dbReference type="AlphaFoldDB" id="A0A4U5MGV1"/>
<name>A0A4U5MGV1_STECR</name>
<dbReference type="PANTHER" id="PTHR18929:SF240">
    <property type="entry name" value="PROTEIN DISULFIDE-ISOMERASE"/>
    <property type="match status" value="1"/>
</dbReference>
<evidence type="ECO:0000256" key="8">
    <source>
        <dbReference type="ARBA" id="ARBA00023157"/>
    </source>
</evidence>
<dbReference type="FunFam" id="3.40.30.10:FF:000017">
    <property type="entry name" value="Protein disulfide-isomerase A4"/>
    <property type="match status" value="1"/>
</dbReference>
<dbReference type="InterPro" id="IPR013766">
    <property type="entry name" value="Thioredoxin_domain"/>
</dbReference>
<evidence type="ECO:0000256" key="3">
    <source>
        <dbReference type="ARBA" id="ARBA00006347"/>
    </source>
</evidence>
<evidence type="ECO:0000256" key="12">
    <source>
        <dbReference type="SAM" id="SignalP"/>
    </source>
</evidence>
<reference evidence="14 15" key="1">
    <citation type="journal article" date="2015" name="Genome Biol.">
        <title>Comparative genomics of Steinernema reveals deeply conserved gene regulatory networks.</title>
        <authorList>
            <person name="Dillman A.R."/>
            <person name="Macchietto M."/>
            <person name="Porter C.F."/>
            <person name="Rogers A."/>
            <person name="Williams B."/>
            <person name="Antoshechkin I."/>
            <person name="Lee M.M."/>
            <person name="Goodwin Z."/>
            <person name="Lu X."/>
            <person name="Lewis E.E."/>
            <person name="Goodrich-Blair H."/>
            <person name="Stock S.P."/>
            <person name="Adams B.J."/>
            <person name="Sternberg P.W."/>
            <person name="Mortazavi A."/>
        </authorList>
    </citation>
    <scope>NUCLEOTIDE SEQUENCE [LARGE SCALE GENOMIC DNA]</scope>
    <source>
        <strain evidence="14 15">ALL</strain>
    </source>
</reference>
<dbReference type="Pfam" id="PF00085">
    <property type="entry name" value="Thioredoxin"/>
    <property type="match status" value="1"/>
</dbReference>
<dbReference type="EMBL" id="AZBU02000008">
    <property type="protein sequence ID" value="TKR68494.1"/>
    <property type="molecule type" value="Genomic_DNA"/>
</dbReference>
<dbReference type="GO" id="GO:0005788">
    <property type="term" value="C:endoplasmic reticulum lumen"/>
    <property type="evidence" value="ECO:0007669"/>
    <property type="project" value="UniProtKB-SubCell"/>
</dbReference>
<evidence type="ECO:0000256" key="10">
    <source>
        <dbReference type="ARBA" id="ARBA00023284"/>
    </source>
</evidence>
<dbReference type="EC" id="5.3.4.1" evidence="4"/>
<dbReference type="Gene3D" id="3.40.30.10">
    <property type="entry name" value="Glutaredoxin"/>
    <property type="match status" value="1"/>
</dbReference>
<evidence type="ECO:0000256" key="5">
    <source>
        <dbReference type="ARBA" id="ARBA00022729"/>
    </source>
</evidence>
<dbReference type="GO" id="GO:0006457">
    <property type="term" value="P:protein folding"/>
    <property type="evidence" value="ECO:0007669"/>
    <property type="project" value="TreeGrafter"/>
</dbReference>
<dbReference type="STRING" id="34508.A0A4U5MGV1"/>
<evidence type="ECO:0000256" key="9">
    <source>
        <dbReference type="ARBA" id="ARBA00023235"/>
    </source>
</evidence>
<dbReference type="GO" id="GO:0034976">
    <property type="term" value="P:response to endoplasmic reticulum stress"/>
    <property type="evidence" value="ECO:0007669"/>
    <property type="project" value="TreeGrafter"/>
</dbReference>
<keyword evidence="5 12" id="KW-0732">Signal</keyword>
<comment type="caution">
    <text evidence="14">The sequence shown here is derived from an EMBL/GenBank/DDBJ whole genome shotgun (WGS) entry which is preliminary data.</text>
</comment>
<feature type="signal peptide" evidence="12">
    <location>
        <begin position="1"/>
        <end position="18"/>
    </location>
</feature>
<feature type="domain" description="Thioredoxin" evidence="13">
    <location>
        <begin position="13"/>
        <end position="139"/>
    </location>
</feature>
<evidence type="ECO:0000313" key="15">
    <source>
        <dbReference type="Proteomes" id="UP000298663"/>
    </source>
</evidence>